<evidence type="ECO:0000313" key="1">
    <source>
        <dbReference type="EMBL" id="CAE7716929.1"/>
    </source>
</evidence>
<keyword evidence="2" id="KW-1185">Reference proteome</keyword>
<dbReference type="OrthoDB" id="428819at2759"/>
<proteinExistence type="predicted"/>
<protein>
    <submittedName>
        <fullName evidence="1">Uncharacterized protein</fullName>
    </submittedName>
</protein>
<dbReference type="EMBL" id="CAJNIZ010045327">
    <property type="protein sequence ID" value="CAE7716929.1"/>
    <property type="molecule type" value="Genomic_DNA"/>
</dbReference>
<sequence length="464" mass="50825">MTPWSPVWTLGARAGHDVPLMLYLLDELGYPDMDGIKSDLTEGFDMIGRIWLTGLACARCKGPPGWPRRCVPAANFHGLHRLIDPPREYIGSAGPTRRNSQALGNAYAAARAVPCGPRGPAQPGTRRRHALTERRLKKILGIIEAATQENRLTPVGRAAVAPIYARSGAHSGDKSELTPGLQAALLAIAALLQQVPPRLVPFTAPRAVNCMVYADAFFLEGELRHKAGWVPANAPVAHHHRSASGWGYVVRVGDTAWYDSGSVPAWFVRKFDTRRAYEVLAQILAVVTLADVLGEDWVAFIDNAAGQWALNKGYGRDPSVNGLLSAFWFLAAMHSWRPTFHRVTSEDNIADPISRADCTIAVRLGWSWFLTISVAFVASALSPLLAKSMPLKAEYDLSAHAHGQYAVVKGQRRVDLAFTLQLHAEKCTEWSVGMLICRIDTEKAYDAVSWKIVQHMNVAISLAM</sequence>
<dbReference type="AlphaFoldDB" id="A0A812X0C3"/>
<organism evidence="1 2">
    <name type="scientific">Symbiodinium pilosum</name>
    <name type="common">Dinoflagellate</name>
    <dbReference type="NCBI Taxonomy" id="2952"/>
    <lineage>
        <taxon>Eukaryota</taxon>
        <taxon>Sar</taxon>
        <taxon>Alveolata</taxon>
        <taxon>Dinophyceae</taxon>
        <taxon>Suessiales</taxon>
        <taxon>Symbiodiniaceae</taxon>
        <taxon>Symbiodinium</taxon>
    </lineage>
</organism>
<reference evidence="1" key="1">
    <citation type="submission" date="2021-02" db="EMBL/GenBank/DDBJ databases">
        <authorList>
            <person name="Dougan E. K."/>
            <person name="Rhodes N."/>
            <person name="Thang M."/>
            <person name="Chan C."/>
        </authorList>
    </citation>
    <scope>NUCLEOTIDE SEQUENCE</scope>
</reference>
<evidence type="ECO:0000313" key="2">
    <source>
        <dbReference type="Proteomes" id="UP000649617"/>
    </source>
</evidence>
<comment type="caution">
    <text evidence="1">The sequence shown here is derived from an EMBL/GenBank/DDBJ whole genome shotgun (WGS) entry which is preliminary data.</text>
</comment>
<accession>A0A812X0C3</accession>
<name>A0A812X0C3_SYMPI</name>
<gene>
    <name evidence="1" type="ORF">SPIL2461_LOCUS20388</name>
</gene>
<dbReference type="Proteomes" id="UP000649617">
    <property type="component" value="Unassembled WGS sequence"/>
</dbReference>